<dbReference type="RefSeq" id="XP_007401020.1">
    <property type="nucleotide sequence ID" value="XM_007400958.1"/>
</dbReference>
<accession>K5WKG8</accession>
<name>K5WKG8_PHACS</name>
<protein>
    <submittedName>
        <fullName evidence="1">Uncharacterized protein</fullName>
    </submittedName>
</protein>
<dbReference type="AlphaFoldDB" id="K5WKG8"/>
<dbReference type="GeneID" id="18913397"/>
<reference evidence="1 2" key="1">
    <citation type="journal article" date="2012" name="BMC Genomics">
        <title>Comparative genomics of the white-rot fungi, Phanerochaete carnosa and P. chrysosporium, to elucidate the genetic basis of the distinct wood types they colonize.</title>
        <authorList>
            <person name="Suzuki H."/>
            <person name="MacDonald J."/>
            <person name="Syed K."/>
            <person name="Salamov A."/>
            <person name="Hori C."/>
            <person name="Aerts A."/>
            <person name="Henrissat B."/>
            <person name="Wiebenga A."/>
            <person name="vanKuyk P.A."/>
            <person name="Barry K."/>
            <person name="Lindquist E."/>
            <person name="LaButti K."/>
            <person name="Lapidus A."/>
            <person name="Lucas S."/>
            <person name="Coutinho P."/>
            <person name="Gong Y."/>
            <person name="Samejima M."/>
            <person name="Mahadevan R."/>
            <person name="Abou-Zaid M."/>
            <person name="de Vries R.P."/>
            <person name="Igarashi K."/>
            <person name="Yadav J.S."/>
            <person name="Grigoriev I.V."/>
            <person name="Master E.R."/>
        </authorList>
    </citation>
    <scope>NUCLEOTIDE SEQUENCE [LARGE SCALE GENOMIC DNA]</scope>
    <source>
        <strain evidence="1 2">HHB-10118-sp</strain>
    </source>
</reference>
<dbReference type="Proteomes" id="UP000008370">
    <property type="component" value="Unassembled WGS sequence"/>
</dbReference>
<keyword evidence="2" id="KW-1185">Reference proteome</keyword>
<dbReference type="KEGG" id="pco:PHACADRAFT_213644"/>
<gene>
    <name evidence="1" type="ORF">PHACADRAFT_213644</name>
</gene>
<evidence type="ECO:0000313" key="1">
    <source>
        <dbReference type="EMBL" id="EKM50757.1"/>
    </source>
</evidence>
<dbReference type="InParanoid" id="K5WKG8"/>
<dbReference type="HOGENOM" id="CLU_1482495_0_0_1"/>
<dbReference type="EMBL" id="JH930478">
    <property type="protein sequence ID" value="EKM50757.1"/>
    <property type="molecule type" value="Genomic_DNA"/>
</dbReference>
<evidence type="ECO:0000313" key="2">
    <source>
        <dbReference type="Proteomes" id="UP000008370"/>
    </source>
</evidence>
<sequence>MVGNLTLQDTELANEQPQGAWSFEPLVGWRKCQRTMLPKRAAPPCSTPFEANPAPTPLSLSAFANPTEPPENLDALHAMGASGFATRIDKRNTTISSSVLVKPCTPGIYAPATAMTKVETVFGGRLVSAGFGSGSLPGSRYGPRNNIMHLASFTGSSWRAVTVLILLNGLKGHHRRRVRAWD</sequence>
<organism evidence="1 2">
    <name type="scientific">Phanerochaete carnosa (strain HHB-10118-sp)</name>
    <name type="common">White-rot fungus</name>
    <name type="synonym">Peniophora carnosa</name>
    <dbReference type="NCBI Taxonomy" id="650164"/>
    <lineage>
        <taxon>Eukaryota</taxon>
        <taxon>Fungi</taxon>
        <taxon>Dikarya</taxon>
        <taxon>Basidiomycota</taxon>
        <taxon>Agaricomycotina</taxon>
        <taxon>Agaricomycetes</taxon>
        <taxon>Polyporales</taxon>
        <taxon>Phanerochaetaceae</taxon>
        <taxon>Phanerochaete</taxon>
    </lineage>
</organism>
<proteinExistence type="predicted"/>